<accession>E9HG95</accession>
<keyword evidence="4" id="KW-1185">Reference proteome</keyword>
<dbReference type="InterPro" id="IPR039761">
    <property type="entry name" value="Bms1/Tsr1"/>
</dbReference>
<dbReference type="Pfam" id="PF08142">
    <property type="entry name" value="AARP2CN"/>
    <property type="match status" value="1"/>
</dbReference>
<protein>
    <recommendedName>
        <fullName evidence="2">C2H2-type domain-containing protein</fullName>
    </recommendedName>
</protein>
<feature type="domain" description="C2H2-type" evidence="2">
    <location>
        <begin position="117"/>
        <end position="139"/>
    </location>
</feature>
<organism evidence="3 4">
    <name type="scientific">Daphnia pulex</name>
    <name type="common">Water flea</name>
    <dbReference type="NCBI Taxonomy" id="6669"/>
    <lineage>
        <taxon>Eukaryota</taxon>
        <taxon>Metazoa</taxon>
        <taxon>Ecdysozoa</taxon>
        <taxon>Arthropoda</taxon>
        <taxon>Crustacea</taxon>
        <taxon>Branchiopoda</taxon>
        <taxon>Diplostraca</taxon>
        <taxon>Cladocera</taxon>
        <taxon>Anomopoda</taxon>
        <taxon>Daphniidae</taxon>
        <taxon>Daphnia</taxon>
    </lineage>
</organism>
<evidence type="ECO:0000256" key="1">
    <source>
        <dbReference type="SAM" id="MobiDB-lite"/>
    </source>
</evidence>
<dbReference type="EMBL" id="GL732640">
    <property type="protein sequence ID" value="EFX69240.1"/>
    <property type="molecule type" value="Genomic_DNA"/>
</dbReference>
<sequence>MEDHVDEDKKKAHRERRAGRKADKKNSRIHTSKKWMRKAFAIQPLAKARKHFHREQNCFTSGQLHGTYPKNEIKNLGRFISVRKFRPLLWRLTLPYVLVDRLEDMTPPSRLHENPKCNRDICLYGFARGVHLRNHCPIHIPGCGDFRLKDVSFLPDPCPLPDKLKKRSLVEKEKLIYAPMSGVGGVIYDKDSIYIELGGSHSHSKQDGPTNPKSEMISSLMKLQRTLDAQMCESRGEGPTLTQAHDEDEELLDDDGDAGFRFGQVDSDCQETQISRHAVTDLTQNGLHLGHVLVDPGNGQIRCSIHPQRFRHSRSD</sequence>
<dbReference type="PANTHER" id="PTHR12858">
    <property type="entry name" value="RIBOSOME BIOGENESIS PROTEIN"/>
    <property type="match status" value="1"/>
</dbReference>
<feature type="compositionally biased region" description="Basic and acidic residues" evidence="1">
    <location>
        <begin position="1"/>
        <end position="10"/>
    </location>
</feature>
<evidence type="ECO:0000259" key="2">
    <source>
        <dbReference type="PROSITE" id="PS00028"/>
    </source>
</evidence>
<evidence type="ECO:0000313" key="3">
    <source>
        <dbReference type="EMBL" id="EFX69240.1"/>
    </source>
</evidence>
<dbReference type="InterPro" id="IPR012948">
    <property type="entry name" value="AARP2CN"/>
</dbReference>
<dbReference type="KEGG" id="dpx:DAPPUDRAFT_113836"/>
<dbReference type="OrthoDB" id="10260897at2759"/>
<dbReference type="STRING" id="6669.E9HG95"/>
<dbReference type="GO" id="GO:0042254">
    <property type="term" value="P:ribosome biogenesis"/>
    <property type="evidence" value="ECO:0007669"/>
    <property type="project" value="InterPro"/>
</dbReference>
<dbReference type="eggNOG" id="KOG1951">
    <property type="taxonomic scope" value="Eukaryota"/>
</dbReference>
<dbReference type="InParanoid" id="E9HG95"/>
<feature type="compositionally biased region" description="Acidic residues" evidence="1">
    <location>
        <begin position="246"/>
        <end position="255"/>
    </location>
</feature>
<dbReference type="HOGENOM" id="CLU_1016552_0_0_1"/>
<proteinExistence type="predicted"/>
<gene>
    <name evidence="3" type="ORF">DAPPUDRAFT_113836</name>
</gene>
<dbReference type="SMART" id="SM00785">
    <property type="entry name" value="AARP2CN"/>
    <property type="match status" value="1"/>
</dbReference>
<feature type="region of interest" description="Disordered" evidence="1">
    <location>
        <begin position="1"/>
        <end position="31"/>
    </location>
</feature>
<name>E9HG95_DAPPU</name>
<dbReference type="Proteomes" id="UP000000305">
    <property type="component" value="Unassembled WGS sequence"/>
</dbReference>
<dbReference type="GO" id="GO:0005634">
    <property type="term" value="C:nucleus"/>
    <property type="evidence" value="ECO:0007669"/>
    <property type="project" value="InterPro"/>
</dbReference>
<dbReference type="PhylomeDB" id="E9HG95"/>
<feature type="region of interest" description="Disordered" evidence="1">
    <location>
        <begin position="234"/>
        <end position="255"/>
    </location>
</feature>
<dbReference type="InterPro" id="IPR013087">
    <property type="entry name" value="Znf_C2H2_type"/>
</dbReference>
<reference evidence="3 4" key="1">
    <citation type="journal article" date="2011" name="Science">
        <title>The ecoresponsive genome of Daphnia pulex.</title>
        <authorList>
            <person name="Colbourne J.K."/>
            <person name="Pfrender M.E."/>
            <person name="Gilbert D."/>
            <person name="Thomas W.K."/>
            <person name="Tucker A."/>
            <person name="Oakley T.H."/>
            <person name="Tokishita S."/>
            <person name="Aerts A."/>
            <person name="Arnold G.J."/>
            <person name="Basu M.K."/>
            <person name="Bauer D.J."/>
            <person name="Caceres C.E."/>
            <person name="Carmel L."/>
            <person name="Casola C."/>
            <person name="Choi J.H."/>
            <person name="Detter J.C."/>
            <person name="Dong Q."/>
            <person name="Dusheyko S."/>
            <person name="Eads B.D."/>
            <person name="Frohlich T."/>
            <person name="Geiler-Samerotte K.A."/>
            <person name="Gerlach D."/>
            <person name="Hatcher P."/>
            <person name="Jogdeo S."/>
            <person name="Krijgsveld J."/>
            <person name="Kriventseva E.V."/>
            <person name="Kultz D."/>
            <person name="Laforsch C."/>
            <person name="Lindquist E."/>
            <person name="Lopez J."/>
            <person name="Manak J.R."/>
            <person name="Muller J."/>
            <person name="Pangilinan J."/>
            <person name="Patwardhan R.P."/>
            <person name="Pitluck S."/>
            <person name="Pritham E.J."/>
            <person name="Rechtsteiner A."/>
            <person name="Rho M."/>
            <person name="Rogozin I.B."/>
            <person name="Sakarya O."/>
            <person name="Salamov A."/>
            <person name="Schaack S."/>
            <person name="Shapiro H."/>
            <person name="Shiga Y."/>
            <person name="Skalitzky C."/>
            <person name="Smith Z."/>
            <person name="Souvorov A."/>
            <person name="Sung W."/>
            <person name="Tang Z."/>
            <person name="Tsuchiya D."/>
            <person name="Tu H."/>
            <person name="Vos H."/>
            <person name="Wang M."/>
            <person name="Wolf Y.I."/>
            <person name="Yamagata H."/>
            <person name="Yamada T."/>
            <person name="Ye Y."/>
            <person name="Shaw J.R."/>
            <person name="Andrews J."/>
            <person name="Crease T.J."/>
            <person name="Tang H."/>
            <person name="Lucas S.M."/>
            <person name="Robertson H.M."/>
            <person name="Bork P."/>
            <person name="Koonin E.V."/>
            <person name="Zdobnov E.M."/>
            <person name="Grigoriev I.V."/>
            <person name="Lynch M."/>
            <person name="Boore J.L."/>
        </authorList>
    </citation>
    <scope>NUCLEOTIDE SEQUENCE [LARGE SCALE GENOMIC DNA]</scope>
</reference>
<evidence type="ECO:0000313" key="4">
    <source>
        <dbReference type="Proteomes" id="UP000000305"/>
    </source>
</evidence>
<dbReference type="AlphaFoldDB" id="E9HG95"/>
<dbReference type="PROSITE" id="PS00028">
    <property type="entry name" value="ZINC_FINGER_C2H2_1"/>
    <property type="match status" value="1"/>
</dbReference>
<dbReference type="PANTHER" id="PTHR12858:SF2">
    <property type="entry name" value="RIBOSOME BIOGENESIS PROTEIN BMS1 HOMOLOG"/>
    <property type="match status" value="1"/>
</dbReference>